<organism evidence="2 3">
    <name type="scientific">Liparis tanakae</name>
    <name type="common">Tanaka's snailfish</name>
    <dbReference type="NCBI Taxonomy" id="230148"/>
    <lineage>
        <taxon>Eukaryota</taxon>
        <taxon>Metazoa</taxon>
        <taxon>Chordata</taxon>
        <taxon>Craniata</taxon>
        <taxon>Vertebrata</taxon>
        <taxon>Euteleostomi</taxon>
        <taxon>Actinopterygii</taxon>
        <taxon>Neopterygii</taxon>
        <taxon>Teleostei</taxon>
        <taxon>Neoteleostei</taxon>
        <taxon>Acanthomorphata</taxon>
        <taxon>Eupercaria</taxon>
        <taxon>Perciformes</taxon>
        <taxon>Cottioidei</taxon>
        <taxon>Cottales</taxon>
        <taxon>Liparidae</taxon>
        <taxon>Liparis</taxon>
    </lineage>
</organism>
<reference evidence="2 3" key="1">
    <citation type="submission" date="2019-03" db="EMBL/GenBank/DDBJ databases">
        <title>First draft genome of Liparis tanakae, snailfish: a comprehensive survey of snailfish specific genes.</title>
        <authorList>
            <person name="Kim W."/>
            <person name="Song I."/>
            <person name="Jeong J.-H."/>
            <person name="Kim D."/>
            <person name="Kim S."/>
            <person name="Ryu S."/>
            <person name="Song J.Y."/>
            <person name="Lee S.K."/>
        </authorList>
    </citation>
    <scope>NUCLEOTIDE SEQUENCE [LARGE SCALE GENOMIC DNA]</scope>
    <source>
        <tissue evidence="2">Muscle</tissue>
    </source>
</reference>
<feature type="compositionally biased region" description="Basic and acidic residues" evidence="1">
    <location>
        <begin position="23"/>
        <end position="38"/>
    </location>
</feature>
<feature type="compositionally biased region" description="Basic residues" evidence="1">
    <location>
        <begin position="41"/>
        <end position="76"/>
    </location>
</feature>
<proteinExistence type="predicted"/>
<dbReference type="Proteomes" id="UP000314294">
    <property type="component" value="Unassembled WGS sequence"/>
</dbReference>
<name>A0A4Z2EJX7_9TELE</name>
<gene>
    <name evidence="2" type="ORF">EYF80_060962</name>
</gene>
<keyword evidence="3" id="KW-1185">Reference proteome</keyword>
<evidence type="ECO:0000313" key="2">
    <source>
        <dbReference type="EMBL" id="TNN28890.1"/>
    </source>
</evidence>
<comment type="caution">
    <text evidence="2">The sequence shown here is derived from an EMBL/GenBank/DDBJ whole genome shotgun (WGS) entry which is preliminary data.</text>
</comment>
<dbReference type="AlphaFoldDB" id="A0A4Z2EJX7"/>
<dbReference type="EMBL" id="SRLO01006313">
    <property type="protein sequence ID" value="TNN28890.1"/>
    <property type="molecule type" value="Genomic_DNA"/>
</dbReference>
<feature type="region of interest" description="Disordered" evidence="1">
    <location>
        <begin position="1"/>
        <end position="76"/>
    </location>
</feature>
<protein>
    <submittedName>
        <fullName evidence="2">Uncharacterized protein</fullName>
    </submittedName>
</protein>
<evidence type="ECO:0000313" key="3">
    <source>
        <dbReference type="Proteomes" id="UP000314294"/>
    </source>
</evidence>
<feature type="compositionally biased region" description="Basic and acidic residues" evidence="1">
    <location>
        <begin position="1"/>
        <end position="11"/>
    </location>
</feature>
<evidence type="ECO:0000256" key="1">
    <source>
        <dbReference type="SAM" id="MobiDB-lite"/>
    </source>
</evidence>
<accession>A0A4Z2EJX7</accession>
<sequence>MKSKPWQEADPRCTSVFTHRRALGREPDTRDPRREKVTCAHTKKKNKNKNKKNKNKKKNKKNKKNKNKKNKNKNKK</sequence>